<feature type="region of interest" description="Disordered" evidence="1">
    <location>
        <begin position="606"/>
        <end position="674"/>
    </location>
</feature>
<accession>A0A8H7Y4H5</accession>
<feature type="domain" description="DUF3835" evidence="2">
    <location>
        <begin position="654"/>
        <end position="674"/>
    </location>
</feature>
<feature type="compositionally biased region" description="Polar residues" evidence="1">
    <location>
        <begin position="484"/>
        <end position="503"/>
    </location>
</feature>
<feature type="region of interest" description="Disordered" evidence="1">
    <location>
        <begin position="276"/>
        <end position="314"/>
    </location>
</feature>
<dbReference type="InterPro" id="IPR024325">
    <property type="entry name" value="DUF3835"/>
</dbReference>
<sequence length="674" mass="74481">MTQPQSNLKNLSEGSEESLRALIQAIIPEAADASSNRKLGPDAIEKLTQKLTELMGPEAAEAFQQGRNERGEMLNEEGLPIIEITEPDDATSISMASPATVEPLVPLASLSPLDRERMRKKRDRILDLLEEEERQIELREQERRNQENDEALQKRTEDTAKQKEKLKEAKELQKKMGRALLKNIGRAKEVEEQEREAQRLKDEQADLQRKSPSGKKKTVAFVENPESMQKSEGNEVIASSNWGDVTPARLQNTKRATLASQSLLDMHPMKMSVVERLPGGQGTLPKSPLPLQNMVDSDDESDEGSNTESSEDYDEMIDVNPILETDEFEFDFAQQQREIALEYYNKRNTIGQATAAAIMNHSHELDVHREATTEPVREGQKPVMSQFRAQKLASAYGASAALESESVSLGESVLPASSTRTIQRAIKTGKLDLDGKLVGAEADSESDEEDHAMREVLELLKKGEVYNLGPNGEYLHTVHPNQIPQTHNMTVQPSSGAQGTPQRWGNMPPPPPLKKPTVSKFKASLAASGRPGSKHTSNSSTSLSNISSPSVTPVFHDERSSPKLDLESRKFVKDYMKADTRTTDTGLASKVPNSSNFSMIVESPSFPKPREGMSSTSSLSYHLPAETSRRPERPPAVISTVRESTPQPTASAHAPPVDETKPGKKISKFKAERM</sequence>
<feature type="compositionally biased region" description="Basic and acidic residues" evidence="1">
    <location>
        <begin position="186"/>
        <end position="209"/>
    </location>
</feature>
<organism evidence="3">
    <name type="scientific">Psilocybe cubensis</name>
    <name type="common">Psychedelic mushroom</name>
    <name type="synonym">Stropharia cubensis</name>
    <dbReference type="NCBI Taxonomy" id="181762"/>
    <lineage>
        <taxon>Eukaryota</taxon>
        <taxon>Fungi</taxon>
        <taxon>Dikarya</taxon>
        <taxon>Basidiomycota</taxon>
        <taxon>Agaricomycotina</taxon>
        <taxon>Agaricomycetes</taxon>
        <taxon>Agaricomycetidae</taxon>
        <taxon>Agaricales</taxon>
        <taxon>Agaricineae</taxon>
        <taxon>Strophariaceae</taxon>
        <taxon>Psilocybe</taxon>
    </lineage>
</organism>
<evidence type="ECO:0000259" key="2">
    <source>
        <dbReference type="Pfam" id="PF12927"/>
    </source>
</evidence>
<dbReference type="AlphaFoldDB" id="A0A8H7Y4H5"/>
<feature type="compositionally biased region" description="Polar residues" evidence="1">
    <location>
        <begin position="226"/>
        <end position="238"/>
    </location>
</feature>
<comment type="caution">
    <text evidence="3">The sequence shown here is derived from an EMBL/GenBank/DDBJ whole genome shotgun (WGS) entry which is preliminary data.</text>
</comment>
<gene>
    <name evidence="3" type="ORF">JR316_003401</name>
</gene>
<feature type="compositionally biased region" description="Low complexity" evidence="1">
    <location>
        <begin position="534"/>
        <end position="550"/>
    </location>
</feature>
<protein>
    <recommendedName>
        <fullName evidence="2">DUF3835 domain-containing protein</fullName>
    </recommendedName>
</protein>
<proteinExistence type="predicted"/>
<feature type="region of interest" description="Disordered" evidence="1">
    <location>
        <begin position="137"/>
        <end position="238"/>
    </location>
</feature>
<evidence type="ECO:0000256" key="1">
    <source>
        <dbReference type="SAM" id="MobiDB-lite"/>
    </source>
</evidence>
<feature type="domain" description="DUF3835" evidence="2">
    <location>
        <begin position="325"/>
        <end position="392"/>
    </location>
</feature>
<feature type="region of interest" description="Disordered" evidence="1">
    <location>
        <begin position="484"/>
        <end position="563"/>
    </location>
</feature>
<name>A0A8H7Y4H5_PSICU</name>
<dbReference type="EMBL" id="JAFIQS010000003">
    <property type="protein sequence ID" value="KAG5171316.1"/>
    <property type="molecule type" value="Genomic_DNA"/>
</dbReference>
<evidence type="ECO:0000313" key="3">
    <source>
        <dbReference type="EMBL" id="KAG5171316.1"/>
    </source>
</evidence>
<feature type="compositionally biased region" description="Basic and acidic residues" evidence="1">
    <location>
        <begin position="137"/>
        <end position="174"/>
    </location>
</feature>
<dbReference type="Pfam" id="PF12927">
    <property type="entry name" value="DUF3835"/>
    <property type="match status" value="2"/>
</dbReference>
<feature type="compositionally biased region" description="Acidic residues" evidence="1">
    <location>
        <begin position="296"/>
        <end position="314"/>
    </location>
</feature>
<reference evidence="3" key="1">
    <citation type="submission" date="2021-02" db="EMBL/GenBank/DDBJ databases">
        <title>Psilocybe cubensis genome.</title>
        <authorList>
            <person name="Mckernan K.J."/>
            <person name="Crawford S."/>
            <person name="Trippe A."/>
            <person name="Kane L.T."/>
            <person name="Mclaughlin S."/>
        </authorList>
    </citation>
    <scope>NUCLEOTIDE SEQUENCE [LARGE SCALE GENOMIC DNA]</scope>
    <source>
        <strain evidence="3">MGC-MH-2018</strain>
    </source>
</reference>
<dbReference type="OrthoDB" id="21413at2759"/>
<feature type="compositionally biased region" description="Polar residues" evidence="1">
    <location>
        <begin position="641"/>
        <end position="650"/>
    </location>
</feature>